<gene>
    <name evidence="2" type="ORF">AB2U05_23625</name>
</gene>
<feature type="transmembrane region" description="Helical" evidence="1">
    <location>
        <begin position="85"/>
        <end position="105"/>
    </location>
</feature>
<feature type="transmembrane region" description="Helical" evidence="1">
    <location>
        <begin position="31"/>
        <end position="52"/>
    </location>
</feature>
<accession>A0AB39TPU3</accession>
<keyword evidence="1" id="KW-0472">Membrane</keyword>
<dbReference type="InterPro" id="IPR018729">
    <property type="entry name" value="DUF2269_transmembrane"/>
</dbReference>
<evidence type="ECO:0008006" key="3">
    <source>
        <dbReference type="Google" id="ProtNLM"/>
    </source>
</evidence>
<reference evidence="2" key="1">
    <citation type="submission" date="2024-07" db="EMBL/GenBank/DDBJ databases">
        <authorList>
            <person name="Yu S.T."/>
        </authorList>
    </citation>
    <scope>NUCLEOTIDE SEQUENCE</scope>
    <source>
        <strain evidence="2">Y1</strain>
    </source>
</reference>
<keyword evidence="1" id="KW-1133">Transmembrane helix</keyword>
<proteinExistence type="predicted"/>
<dbReference type="RefSeq" id="WP_341846048.1">
    <property type="nucleotide sequence ID" value="NZ_CP163445.1"/>
</dbReference>
<sequence>MLACLVAGAPPPRTAVPTTHHRIRGVPAMAKFLLSLHVLASVLFIGPVAVAVSMFPRRARAALAGGPDAAGEAGVLRVLHRITQVYALLGIAVPAMGMGVAQVMGVMGQSWLIVSMVLTAIAGLALLFFVLPGQQAAVDALALAPEDEQRAKAVGGLRLLPMTAGVFNLLWAVVVVLMIIRPGSTTGA</sequence>
<evidence type="ECO:0000313" key="2">
    <source>
        <dbReference type="EMBL" id="XDQ81242.1"/>
    </source>
</evidence>
<dbReference type="Pfam" id="PF10027">
    <property type="entry name" value="DUF2269"/>
    <property type="match status" value="1"/>
</dbReference>
<organism evidence="2">
    <name type="scientific">Streptomyces sp. Y1</name>
    <dbReference type="NCBI Taxonomy" id="3238634"/>
    <lineage>
        <taxon>Bacteria</taxon>
        <taxon>Bacillati</taxon>
        <taxon>Actinomycetota</taxon>
        <taxon>Actinomycetes</taxon>
        <taxon>Kitasatosporales</taxon>
        <taxon>Streptomycetaceae</taxon>
        <taxon>Streptomyces</taxon>
    </lineage>
</organism>
<name>A0AB39TPU3_9ACTN</name>
<protein>
    <recommendedName>
        <fullName evidence="3">DUF2269 family protein</fullName>
    </recommendedName>
</protein>
<dbReference type="EMBL" id="CP163445">
    <property type="protein sequence ID" value="XDQ81242.1"/>
    <property type="molecule type" value="Genomic_DNA"/>
</dbReference>
<dbReference type="AlphaFoldDB" id="A0AB39TPU3"/>
<feature type="transmembrane region" description="Helical" evidence="1">
    <location>
        <begin position="111"/>
        <end position="131"/>
    </location>
</feature>
<keyword evidence="1" id="KW-0812">Transmembrane</keyword>
<evidence type="ECO:0000256" key="1">
    <source>
        <dbReference type="SAM" id="Phobius"/>
    </source>
</evidence>
<feature type="transmembrane region" description="Helical" evidence="1">
    <location>
        <begin position="159"/>
        <end position="180"/>
    </location>
</feature>